<feature type="binding site" evidence="7">
    <location>
        <position position="478"/>
    </location>
    <ligand>
        <name>ATP</name>
        <dbReference type="ChEBI" id="CHEBI:30616"/>
    </ligand>
</feature>
<dbReference type="InterPro" id="IPR047089">
    <property type="entry name" value="Asp-tRNA-ligase_1_N"/>
</dbReference>
<dbReference type="Proteomes" id="UP000885931">
    <property type="component" value="Unassembled WGS sequence"/>
</dbReference>
<organism evidence="9">
    <name type="scientific">candidate division WOR-3 bacterium</name>
    <dbReference type="NCBI Taxonomy" id="2052148"/>
    <lineage>
        <taxon>Bacteria</taxon>
        <taxon>Bacteria division WOR-3</taxon>
    </lineage>
</organism>
<dbReference type="Gene3D" id="2.40.50.140">
    <property type="entry name" value="Nucleic acid-binding proteins"/>
    <property type="match status" value="1"/>
</dbReference>
<dbReference type="GO" id="GO:0005737">
    <property type="term" value="C:cytoplasm"/>
    <property type="evidence" value="ECO:0007669"/>
    <property type="project" value="UniProtKB-SubCell"/>
</dbReference>
<protein>
    <recommendedName>
        <fullName evidence="7">Aspartate--tRNA ligase</fullName>
        <ecNumber evidence="7">6.1.1.12</ecNumber>
    </recommendedName>
    <alternativeName>
        <fullName evidence="7">Aspartyl-tRNA synthetase</fullName>
        <shortName evidence="7">AspRS</shortName>
    </alternativeName>
</protein>
<dbReference type="Gene3D" id="3.30.930.10">
    <property type="entry name" value="Bira Bifunctional Protein, Domain 2"/>
    <property type="match status" value="1"/>
</dbReference>
<dbReference type="InterPro" id="IPR004524">
    <property type="entry name" value="Asp-tRNA-ligase_1"/>
</dbReference>
<dbReference type="EMBL" id="DRBW01000257">
    <property type="protein sequence ID" value="HDM90949.1"/>
    <property type="molecule type" value="Genomic_DNA"/>
</dbReference>
<dbReference type="Pfam" id="PF02938">
    <property type="entry name" value="GAD"/>
    <property type="match status" value="1"/>
</dbReference>
<feature type="binding site" evidence="7">
    <location>
        <position position="444"/>
    </location>
    <ligand>
        <name>L-aspartate</name>
        <dbReference type="ChEBI" id="CHEBI:29991"/>
    </ligand>
</feature>
<dbReference type="InterPro" id="IPR047090">
    <property type="entry name" value="AspRS_core"/>
</dbReference>
<dbReference type="Pfam" id="PF01336">
    <property type="entry name" value="tRNA_anti-codon"/>
    <property type="match status" value="1"/>
</dbReference>
<proteinExistence type="inferred from homology"/>
<dbReference type="PROSITE" id="PS50862">
    <property type="entry name" value="AA_TRNA_LIGASE_II"/>
    <property type="match status" value="1"/>
</dbReference>
<dbReference type="InterPro" id="IPR004364">
    <property type="entry name" value="Aa-tRNA-synt_II"/>
</dbReference>
<evidence type="ECO:0000256" key="3">
    <source>
        <dbReference type="ARBA" id="ARBA00022741"/>
    </source>
</evidence>
<evidence type="ECO:0000256" key="6">
    <source>
        <dbReference type="ARBA" id="ARBA00023146"/>
    </source>
</evidence>
<keyword evidence="3 7" id="KW-0547">Nucleotide-binding</keyword>
<feature type="domain" description="Aminoacyl-transfer RNA synthetases class-II family profile" evidence="8">
    <location>
        <begin position="152"/>
        <end position="551"/>
    </location>
</feature>
<dbReference type="PANTHER" id="PTHR22594:SF5">
    <property type="entry name" value="ASPARTATE--TRNA LIGASE, MITOCHONDRIAL"/>
    <property type="match status" value="1"/>
</dbReference>
<dbReference type="InterPro" id="IPR012340">
    <property type="entry name" value="NA-bd_OB-fold"/>
</dbReference>
<dbReference type="InterPro" id="IPR045864">
    <property type="entry name" value="aa-tRNA-synth_II/BPL/LPL"/>
</dbReference>
<comment type="subunit">
    <text evidence="7">Homodimer.</text>
</comment>
<keyword evidence="5 7" id="KW-0648">Protein biosynthesis</keyword>
<feature type="binding site" evidence="7">
    <location>
        <begin position="223"/>
        <end position="225"/>
    </location>
    <ligand>
        <name>ATP</name>
        <dbReference type="ChEBI" id="CHEBI:30616"/>
    </ligand>
</feature>
<dbReference type="CDD" id="cd00777">
    <property type="entry name" value="AspRS_core"/>
    <property type="match status" value="1"/>
</dbReference>
<feature type="binding site" evidence="7">
    <location>
        <position position="177"/>
    </location>
    <ligand>
        <name>L-aspartate</name>
        <dbReference type="ChEBI" id="CHEBI:29991"/>
    </ligand>
</feature>
<dbReference type="NCBIfam" id="TIGR00459">
    <property type="entry name" value="aspS_bact"/>
    <property type="match status" value="1"/>
</dbReference>
<evidence type="ECO:0000313" key="9">
    <source>
        <dbReference type="EMBL" id="HDM90949.1"/>
    </source>
</evidence>
<comment type="subcellular location">
    <subcellularLocation>
        <location evidence="7">Cytoplasm</location>
    </subcellularLocation>
</comment>
<dbReference type="InterPro" id="IPR004115">
    <property type="entry name" value="GAD-like_sf"/>
</dbReference>
<feature type="binding site" evidence="7">
    <location>
        <position position="232"/>
    </location>
    <ligand>
        <name>ATP</name>
        <dbReference type="ChEBI" id="CHEBI:30616"/>
    </ligand>
</feature>
<dbReference type="GO" id="GO:0003676">
    <property type="term" value="F:nucleic acid binding"/>
    <property type="evidence" value="ECO:0007669"/>
    <property type="project" value="InterPro"/>
</dbReference>
<dbReference type="SUPFAM" id="SSF55261">
    <property type="entry name" value="GAD domain-like"/>
    <property type="match status" value="1"/>
</dbReference>
<feature type="binding site" evidence="7">
    <location>
        <begin position="530"/>
        <end position="533"/>
    </location>
    <ligand>
        <name>ATP</name>
        <dbReference type="ChEBI" id="CHEBI:30616"/>
    </ligand>
</feature>
<comment type="catalytic activity">
    <reaction evidence="7">
        <text>tRNA(Asp) + L-aspartate + ATP = L-aspartyl-tRNA(Asp) + AMP + diphosphate</text>
        <dbReference type="Rhea" id="RHEA:19649"/>
        <dbReference type="Rhea" id="RHEA-COMP:9660"/>
        <dbReference type="Rhea" id="RHEA-COMP:9678"/>
        <dbReference type="ChEBI" id="CHEBI:29991"/>
        <dbReference type="ChEBI" id="CHEBI:30616"/>
        <dbReference type="ChEBI" id="CHEBI:33019"/>
        <dbReference type="ChEBI" id="CHEBI:78442"/>
        <dbReference type="ChEBI" id="CHEBI:78516"/>
        <dbReference type="ChEBI" id="CHEBI:456215"/>
        <dbReference type="EC" id="6.1.1.12"/>
    </reaction>
</comment>
<evidence type="ECO:0000259" key="8">
    <source>
        <dbReference type="PROSITE" id="PS50862"/>
    </source>
</evidence>
<accession>A0A7C1BEF6</accession>
<keyword evidence="4 7" id="KW-0067">ATP-binding</keyword>
<comment type="function">
    <text evidence="7">Catalyzes the attachment of L-aspartate to tRNA(Asp) in a two-step reaction: L-aspartate is first activated by ATP to form Asp-AMP and then transferred to the acceptor end of tRNA(Asp).</text>
</comment>
<dbReference type="GO" id="GO:0004815">
    <property type="term" value="F:aspartate-tRNA ligase activity"/>
    <property type="evidence" value="ECO:0007669"/>
    <property type="project" value="UniProtKB-UniRule"/>
</dbReference>
<dbReference type="InterPro" id="IPR002312">
    <property type="entry name" value="Asp/Asn-tRNA-synth_IIb"/>
</dbReference>
<reference evidence="9" key="1">
    <citation type="journal article" date="2020" name="mSystems">
        <title>Genome- and Community-Level Interaction Insights into Carbon Utilization and Element Cycling Functions of Hydrothermarchaeota in Hydrothermal Sediment.</title>
        <authorList>
            <person name="Zhou Z."/>
            <person name="Liu Y."/>
            <person name="Xu W."/>
            <person name="Pan J."/>
            <person name="Luo Z.H."/>
            <person name="Li M."/>
        </authorList>
    </citation>
    <scope>NUCLEOTIDE SEQUENCE [LARGE SCALE GENOMIC DNA]</scope>
    <source>
        <strain evidence="9">HyVt-237</strain>
    </source>
</reference>
<comment type="similarity">
    <text evidence="1 7">Belongs to the class-II aminoacyl-tRNA synthetase family. Type 1 subfamily.</text>
</comment>
<evidence type="ECO:0000256" key="5">
    <source>
        <dbReference type="ARBA" id="ARBA00022917"/>
    </source>
</evidence>
<dbReference type="PANTHER" id="PTHR22594">
    <property type="entry name" value="ASPARTYL/LYSYL-TRNA SYNTHETASE"/>
    <property type="match status" value="1"/>
</dbReference>
<gene>
    <name evidence="7 9" type="primary">aspS</name>
    <name evidence="9" type="ORF">ENG67_07065</name>
</gene>
<dbReference type="InterPro" id="IPR004365">
    <property type="entry name" value="NA-bd_OB_tRNA"/>
</dbReference>
<comment type="caution">
    <text evidence="7">Lacks conserved residue(s) required for the propagation of feature annotation.</text>
</comment>
<dbReference type="InterPro" id="IPR029351">
    <property type="entry name" value="GAD_dom"/>
</dbReference>
<feature type="binding site" evidence="7">
    <location>
        <position position="223"/>
    </location>
    <ligand>
        <name>L-aspartate</name>
        <dbReference type="ChEBI" id="CHEBI:29991"/>
    </ligand>
</feature>
<evidence type="ECO:0000256" key="2">
    <source>
        <dbReference type="ARBA" id="ARBA00022598"/>
    </source>
</evidence>
<evidence type="ECO:0000256" key="7">
    <source>
        <dbReference type="HAMAP-Rule" id="MF_00044"/>
    </source>
</evidence>
<comment type="caution">
    <text evidence="9">The sequence shown here is derived from an EMBL/GenBank/DDBJ whole genome shotgun (WGS) entry which is preliminary data.</text>
</comment>
<dbReference type="Pfam" id="PF00152">
    <property type="entry name" value="tRNA-synt_2"/>
    <property type="match status" value="1"/>
</dbReference>
<dbReference type="AlphaFoldDB" id="A0A7C1BEF6"/>
<evidence type="ECO:0000256" key="1">
    <source>
        <dbReference type="ARBA" id="ARBA00006303"/>
    </source>
</evidence>
<dbReference type="Gene3D" id="3.30.1360.30">
    <property type="entry name" value="GAD-like domain"/>
    <property type="match status" value="1"/>
</dbReference>
<dbReference type="GO" id="GO:0006422">
    <property type="term" value="P:aspartyl-tRNA aminoacylation"/>
    <property type="evidence" value="ECO:0007669"/>
    <property type="project" value="UniProtKB-UniRule"/>
</dbReference>
<keyword evidence="2 7" id="KW-0436">Ligase</keyword>
<dbReference type="HAMAP" id="MF_00044">
    <property type="entry name" value="Asp_tRNA_synth_type1"/>
    <property type="match status" value="1"/>
</dbReference>
<keyword evidence="7" id="KW-0963">Cytoplasm</keyword>
<dbReference type="NCBIfam" id="NF001750">
    <property type="entry name" value="PRK00476.1"/>
    <property type="match status" value="1"/>
</dbReference>
<dbReference type="SUPFAM" id="SSF50249">
    <property type="entry name" value="Nucleic acid-binding proteins"/>
    <property type="match status" value="1"/>
</dbReference>
<dbReference type="EC" id="6.1.1.12" evidence="7"/>
<dbReference type="InterPro" id="IPR006195">
    <property type="entry name" value="aa-tRNA-synth_II"/>
</dbReference>
<dbReference type="GO" id="GO:0005524">
    <property type="term" value="F:ATP binding"/>
    <property type="evidence" value="ECO:0007669"/>
    <property type="project" value="UniProtKB-UniRule"/>
</dbReference>
<keyword evidence="6 7" id="KW-0030">Aminoacyl-tRNA synthetase</keyword>
<evidence type="ECO:0000256" key="4">
    <source>
        <dbReference type="ARBA" id="ARBA00022840"/>
    </source>
</evidence>
<name>A0A7C1BEF6_UNCW3</name>
<dbReference type="PRINTS" id="PR01042">
    <property type="entry name" value="TRNASYNTHASP"/>
</dbReference>
<dbReference type="CDD" id="cd04317">
    <property type="entry name" value="EcAspRS_like_N"/>
    <property type="match status" value="1"/>
</dbReference>
<dbReference type="SUPFAM" id="SSF55681">
    <property type="entry name" value="Class II aaRS and biotin synthetases"/>
    <property type="match status" value="1"/>
</dbReference>
<feature type="binding site" evidence="7">
    <location>
        <position position="485"/>
    </location>
    <ligand>
        <name>L-aspartate</name>
        <dbReference type="ChEBI" id="CHEBI:29991"/>
    </ligand>
</feature>
<feature type="region of interest" description="Aspartate" evidence="7">
    <location>
        <begin position="201"/>
        <end position="204"/>
    </location>
</feature>
<sequence>MRKSSFRTHTCGDLRAEHVGSKVTLAGWVRRARDLGGLLFVDLRDRYGQTQVVFEPGTDVFEKAKELGQQDVIQVKGIVRRRPEDQINRSLPTGEIEVLAESLVVLNESKTPAFPIEDEINVSEEVRLRWRFLDLRRPEMQKNLILRHRAAQATRNYLSSAGLVEIETPFLTKSTPEGARDFLVPSRIYPGKFYALPQSPQLYKQVLMSSGFDGYFQIARCFRDEDLRADRQPEFTQIDLEMSFADVDDVLDLTEGLMAHIFREVLGIEIERPFPRMTYSEAMERYGIDKPDTRYGMELFDLTDFFRDTDFRVVRSAIEDGGRVIGFRVDRELSRREIDDLTERAKELGAGGLLWLSSKEGQLRGPLAKFIDREKGLKLLGGEGKTALLLAGKKEKILEIGGALRIEVAKRFGLIPDGKWNFLWVLDFPLFVWNEEEKRIEPAHHMFSMPKDEFLDYLESEPLKVVGKIYDLVLNGVELGSGSIRVHRRDIQEKIMEIAGIPAEERQKRFGFLLEALEYGTPPHGGIALGFDRMVAMMAGRESIRDVIAFPKTTKGQALYEGAPSDVSEEQLRELHIRVEKQNSSS</sequence>